<organism evidence="1 2">
    <name type="scientific">Streptomyces caniscabiei</name>
    <dbReference type="NCBI Taxonomy" id="2746961"/>
    <lineage>
        <taxon>Bacteria</taxon>
        <taxon>Bacillati</taxon>
        <taxon>Actinomycetota</taxon>
        <taxon>Actinomycetes</taxon>
        <taxon>Kitasatosporales</taxon>
        <taxon>Streptomycetaceae</taxon>
        <taxon>Streptomyces</taxon>
    </lineage>
</organism>
<name>A0ABU4MNH3_9ACTN</name>
<evidence type="ECO:0000313" key="2">
    <source>
        <dbReference type="Proteomes" id="UP001282474"/>
    </source>
</evidence>
<protein>
    <recommendedName>
        <fullName evidence="3">Penicillin-binding protein transpeptidase domain-containing protein</fullName>
    </recommendedName>
</protein>
<evidence type="ECO:0000313" key="1">
    <source>
        <dbReference type="EMBL" id="MDX3038691.1"/>
    </source>
</evidence>
<keyword evidence="2" id="KW-1185">Reference proteome</keyword>
<accession>A0ABU4MNH3</accession>
<evidence type="ECO:0008006" key="3">
    <source>
        <dbReference type="Google" id="ProtNLM"/>
    </source>
</evidence>
<dbReference type="Proteomes" id="UP001282474">
    <property type="component" value="Unassembled WGS sequence"/>
</dbReference>
<reference evidence="1 2" key="1">
    <citation type="journal article" date="2023" name="Microb. Genom.">
        <title>Mesoterricola silvestris gen. nov., sp. nov., Mesoterricola sediminis sp. nov., Geothrix oryzae sp. nov., Geothrix edaphica sp. nov., Geothrix rubra sp. nov., and Geothrix limicola sp. nov., six novel members of Acidobacteriota isolated from soils.</title>
        <authorList>
            <person name="Weisberg A.J."/>
            <person name="Pearce E."/>
            <person name="Kramer C.G."/>
            <person name="Chang J.H."/>
            <person name="Clarke C.R."/>
        </authorList>
    </citation>
    <scope>NUCLEOTIDE SEQUENCE [LARGE SCALE GENOMIC DNA]</scope>
    <source>
        <strain evidence="1 2">NE20-4-1</strain>
    </source>
</reference>
<proteinExistence type="predicted"/>
<comment type="caution">
    <text evidence="1">The sequence shown here is derived from an EMBL/GenBank/DDBJ whole genome shotgun (WGS) entry which is preliminary data.</text>
</comment>
<gene>
    <name evidence="1" type="ORF">PV383_16135</name>
</gene>
<dbReference type="RefSeq" id="WP_045559808.1">
    <property type="nucleotide sequence ID" value="NZ_JABXWF010000003.1"/>
</dbReference>
<dbReference type="EMBL" id="JARAWJ010000010">
    <property type="protein sequence ID" value="MDX3038691.1"/>
    <property type="molecule type" value="Genomic_DNA"/>
</dbReference>
<sequence length="59" mass="6036">MRAKEEWAPTDDGHGTASSWSLAYAPGEAGSTVALAVRVATSDPDAAVRVTEAMTTALS</sequence>